<accession>A0A1Q8VH34</accession>
<dbReference type="PROSITE" id="PS51318">
    <property type="entry name" value="TAT"/>
    <property type="match status" value="1"/>
</dbReference>
<protein>
    <submittedName>
        <fullName evidence="3">Polysaccharide deacetylase</fullName>
    </submittedName>
</protein>
<dbReference type="GO" id="GO:0016810">
    <property type="term" value="F:hydrolase activity, acting on carbon-nitrogen (but not peptide) bonds"/>
    <property type="evidence" value="ECO:0007669"/>
    <property type="project" value="InterPro"/>
</dbReference>
<evidence type="ECO:0000313" key="4">
    <source>
        <dbReference type="Proteomes" id="UP000186394"/>
    </source>
</evidence>
<dbReference type="InterPro" id="IPR050248">
    <property type="entry name" value="Polysacc_deacetylase_ArnD"/>
</dbReference>
<feature type="compositionally biased region" description="Basic and acidic residues" evidence="1">
    <location>
        <begin position="1"/>
        <end position="12"/>
    </location>
</feature>
<dbReference type="Pfam" id="PF01522">
    <property type="entry name" value="Polysacc_deac_1"/>
    <property type="match status" value="1"/>
</dbReference>
<dbReference type="Proteomes" id="UP000186394">
    <property type="component" value="Unassembled WGS sequence"/>
</dbReference>
<proteinExistence type="predicted"/>
<dbReference type="OrthoDB" id="9763050at2"/>
<dbReference type="InterPro" id="IPR011330">
    <property type="entry name" value="Glyco_hydro/deAcase_b/a-brl"/>
</dbReference>
<dbReference type="InterPro" id="IPR006311">
    <property type="entry name" value="TAT_signal"/>
</dbReference>
<dbReference type="Gene3D" id="3.20.20.370">
    <property type="entry name" value="Glycoside hydrolase/deacetylase"/>
    <property type="match status" value="1"/>
</dbReference>
<dbReference type="InterPro" id="IPR002509">
    <property type="entry name" value="NODB_dom"/>
</dbReference>
<dbReference type="GO" id="GO:0005975">
    <property type="term" value="P:carbohydrate metabolic process"/>
    <property type="evidence" value="ECO:0007669"/>
    <property type="project" value="InterPro"/>
</dbReference>
<name>A0A1Q8VH34_9ACTO</name>
<dbReference type="EMBL" id="MSKL01000031">
    <property type="protein sequence ID" value="OLO47391.1"/>
    <property type="molecule type" value="Genomic_DNA"/>
</dbReference>
<comment type="caution">
    <text evidence="3">The sequence shown here is derived from an EMBL/GenBank/DDBJ whole genome shotgun (WGS) entry which is preliminary data.</text>
</comment>
<dbReference type="AlphaFoldDB" id="A0A1Q8VH34"/>
<feature type="region of interest" description="Disordered" evidence="1">
    <location>
        <begin position="1"/>
        <end position="22"/>
    </location>
</feature>
<dbReference type="PROSITE" id="PS51677">
    <property type="entry name" value="NODB"/>
    <property type="match status" value="1"/>
</dbReference>
<evidence type="ECO:0000259" key="2">
    <source>
        <dbReference type="PROSITE" id="PS51677"/>
    </source>
</evidence>
<sequence length="288" mass="30368">MTTKSLPDDRVRNPTTPPSFEPRLTLTAKKSRRGLLGRAALATTAAILGAGAGAEATHWHDTRLSPTARTAPRPAAPGSALGTRVVFQTGGESGKLALTFDDGPDPRWTPRVLDMLARLHVRATFFVLGSAVKAHPELIAREVAEGHEVAVHNWVHTDVYGVSFSELNDSVSRTCEAIMAAGAPSPRLWRPPYGRVDAPAMMIAAQRRMDLLLWSVHTPSALAAGAVKDVAGAGSVVLCHDGRTQPSEALFSALEGAVRSLLERGLTVTTGSDLLASAPQAAELQSPA</sequence>
<dbReference type="SUPFAM" id="SSF88713">
    <property type="entry name" value="Glycoside hydrolase/deacetylase"/>
    <property type="match status" value="1"/>
</dbReference>
<evidence type="ECO:0000313" key="3">
    <source>
        <dbReference type="EMBL" id="OLO47391.1"/>
    </source>
</evidence>
<dbReference type="PANTHER" id="PTHR10587">
    <property type="entry name" value="GLYCOSYL TRANSFERASE-RELATED"/>
    <property type="match status" value="1"/>
</dbReference>
<evidence type="ECO:0000256" key="1">
    <source>
        <dbReference type="SAM" id="MobiDB-lite"/>
    </source>
</evidence>
<feature type="domain" description="NodB homology" evidence="2">
    <location>
        <begin position="94"/>
        <end position="288"/>
    </location>
</feature>
<dbReference type="CDD" id="cd10917">
    <property type="entry name" value="CE4_NodB_like_6s_7s"/>
    <property type="match status" value="1"/>
</dbReference>
<organism evidence="3 4">
    <name type="scientific">Actinomyces oris</name>
    <dbReference type="NCBI Taxonomy" id="544580"/>
    <lineage>
        <taxon>Bacteria</taxon>
        <taxon>Bacillati</taxon>
        <taxon>Actinomycetota</taxon>
        <taxon>Actinomycetes</taxon>
        <taxon>Actinomycetales</taxon>
        <taxon>Actinomycetaceae</taxon>
        <taxon>Actinomyces</taxon>
    </lineage>
</organism>
<gene>
    <name evidence="3" type="ORF">BKH28_11790</name>
</gene>
<reference evidence="3 4" key="1">
    <citation type="submission" date="2016-12" db="EMBL/GenBank/DDBJ databases">
        <title>Genomic comparison of strains in the 'Actinomyces naeslundii' group.</title>
        <authorList>
            <person name="Mughal S.R."/>
            <person name="Do T."/>
            <person name="Gilbert S.C."/>
            <person name="Witherden E.A."/>
            <person name="Didelot X."/>
            <person name="Beighton D."/>
        </authorList>
    </citation>
    <scope>NUCLEOTIDE SEQUENCE [LARGE SCALE GENOMIC DNA]</scope>
    <source>
        <strain evidence="3 4">P6N</strain>
    </source>
</reference>